<keyword evidence="2" id="KW-0560">Oxidoreductase</keyword>
<protein>
    <submittedName>
        <fullName evidence="3">2,4-dienoyl-CoA reductase</fullName>
    </submittedName>
</protein>
<name>A0ABR5BUH8_9TREE</name>
<evidence type="ECO:0000313" key="4">
    <source>
        <dbReference type="Proteomes" id="UP000054272"/>
    </source>
</evidence>
<dbReference type="SUPFAM" id="SSF51735">
    <property type="entry name" value="NAD(P)-binding Rossmann-fold domains"/>
    <property type="match status" value="1"/>
</dbReference>
<dbReference type="Pfam" id="PF13561">
    <property type="entry name" value="adh_short_C2"/>
    <property type="match status" value="1"/>
</dbReference>
<dbReference type="PRINTS" id="PR00080">
    <property type="entry name" value="SDRFAMILY"/>
</dbReference>
<dbReference type="Proteomes" id="UP000054272">
    <property type="component" value="Unassembled WGS sequence"/>
</dbReference>
<evidence type="ECO:0000256" key="2">
    <source>
        <dbReference type="ARBA" id="ARBA00023002"/>
    </source>
</evidence>
<evidence type="ECO:0000256" key="1">
    <source>
        <dbReference type="ARBA" id="ARBA00006484"/>
    </source>
</evidence>
<accession>A0ABR5BUH8</accession>
<comment type="similarity">
    <text evidence="1">Belongs to the short-chain dehydrogenases/reductases (SDR) family.</text>
</comment>
<dbReference type="PANTHER" id="PTHR43008">
    <property type="entry name" value="BENZIL REDUCTASE"/>
    <property type="match status" value="1"/>
</dbReference>
<dbReference type="Gene3D" id="3.40.50.720">
    <property type="entry name" value="NAD(P)-binding Rossmann-like Domain"/>
    <property type="match status" value="1"/>
</dbReference>
<keyword evidence="4" id="KW-1185">Reference proteome</keyword>
<sequence>MFSIDYSGKIVFITGGGRGIGFALTEAFAEAGATVVITYNSRDPSEHIRAVSKKFGVPIHVYYCPAEESKRIDEVIELASREVGEVDIVIANAGMSQWVGMIDMKDTDLRRMFDVNLVAPLFLARAFTRHWLGLPAAISENETAQGSRKDGVKLNKKIVFISSISGLVNMSPQYQVAYNASKAGLTMASKSLAGEWAKYGITVNSISPGYVSTDMIKNPPPGEGEQWVTKWNGMTPVGRFADPKEIGDTLVLMCSDKASTFMTGHDLVIDGGMYIENATCDGTHWLPRLHYLLIKKHRGPIDCESFRVRTEYESESTNTIAPEREAKKTRKRI</sequence>
<reference evidence="3 4" key="1">
    <citation type="submission" date="2015-01" db="EMBL/GenBank/DDBJ databases">
        <title>The Genome Sequence of Cryptococcus gattii EJB2.</title>
        <authorList>
            <consortium name="The Broad Institute Genomics Platform"/>
            <person name="Cuomo C."/>
            <person name="Litvintseva A."/>
            <person name="Chen Y."/>
            <person name="Heitman J."/>
            <person name="Sun S."/>
            <person name="Springer D."/>
            <person name="Dromer F."/>
            <person name="Young S."/>
            <person name="Zeng Q."/>
            <person name="Gargeya S."/>
            <person name="Abouelleil A."/>
            <person name="Alvarado L."/>
            <person name="Chapman S.B."/>
            <person name="Gainer-Dewar J."/>
            <person name="Goldberg J."/>
            <person name="Griggs A."/>
            <person name="Gujja S."/>
            <person name="Hansen M."/>
            <person name="Howarth C."/>
            <person name="Imamovic A."/>
            <person name="Larimer J."/>
            <person name="Murphy C."/>
            <person name="Naylor J."/>
            <person name="Pearson M."/>
            <person name="Priest M."/>
            <person name="Roberts A."/>
            <person name="Saif S."/>
            <person name="Shea T."/>
            <person name="Sykes S."/>
            <person name="Wortman J."/>
            <person name="Nusbaum C."/>
            <person name="Birren B."/>
        </authorList>
    </citation>
    <scope>NUCLEOTIDE SEQUENCE [LARGE SCALE GENOMIC DNA]</scope>
    <source>
        <strain evidence="3 4">EJB2</strain>
    </source>
</reference>
<organism evidence="3 4">
    <name type="scientific">Cryptococcus gattii EJB2</name>
    <dbReference type="NCBI Taxonomy" id="1296103"/>
    <lineage>
        <taxon>Eukaryota</taxon>
        <taxon>Fungi</taxon>
        <taxon>Dikarya</taxon>
        <taxon>Basidiomycota</taxon>
        <taxon>Agaricomycotina</taxon>
        <taxon>Tremellomycetes</taxon>
        <taxon>Tremellales</taxon>
        <taxon>Cryptococcaceae</taxon>
        <taxon>Cryptococcus</taxon>
        <taxon>Cryptococcus gattii species complex</taxon>
    </lineage>
</organism>
<evidence type="ECO:0000313" key="3">
    <source>
        <dbReference type="EMBL" id="KIR79264.1"/>
    </source>
</evidence>
<dbReference type="InterPro" id="IPR002347">
    <property type="entry name" value="SDR_fam"/>
</dbReference>
<dbReference type="InterPro" id="IPR036291">
    <property type="entry name" value="NAD(P)-bd_dom_sf"/>
</dbReference>
<gene>
    <name evidence="3" type="ORF">I306_03683</name>
</gene>
<dbReference type="EMBL" id="KN848686">
    <property type="protein sequence ID" value="KIR79264.1"/>
    <property type="molecule type" value="Genomic_DNA"/>
</dbReference>
<dbReference type="PRINTS" id="PR00081">
    <property type="entry name" value="GDHRDH"/>
</dbReference>
<dbReference type="PANTHER" id="PTHR43008:SF4">
    <property type="entry name" value="CHAIN DEHYDROGENASE, PUTATIVE (AFU_ORTHOLOGUE AFUA_4G08710)-RELATED"/>
    <property type="match status" value="1"/>
</dbReference>
<proteinExistence type="inferred from homology"/>